<evidence type="ECO:0000256" key="4">
    <source>
        <dbReference type="ARBA" id="ARBA00022723"/>
    </source>
</evidence>
<evidence type="ECO:0000256" key="6">
    <source>
        <dbReference type="ARBA" id="ARBA00048117"/>
    </source>
</evidence>
<dbReference type="PATRIC" id="fig|1618571.3.peg.832"/>
<feature type="domain" description="Gcp-like" evidence="7">
    <location>
        <begin position="22"/>
        <end position="307"/>
    </location>
</feature>
<evidence type="ECO:0000256" key="5">
    <source>
        <dbReference type="ARBA" id="ARBA00023315"/>
    </source>
</evidence>
<gene>
    <name evidence="8" type="ORF">UT10_C0020G0013</name>
</gene>
<keyword evidence="5" id="KW-0012">Acyltransferase</keyword>
<keyword evidence="3" id="KW-0819">tRNA processing</keyword>
<dbReference type="EC" id="2.3.1.234" evidence="1"/>
<dbReference type="SUPFAM" id="SSF53067">
    <property type="entry name" value="Actin-like ATPase domain"/>
    <property type="match status" value="1"/>
</dbReference>
<evidence type="ECO:0000256" key="2">
    <source>
        <dbReference type="ARBA" id="ARBA00022679"/>
    </source>
</evidence>
<dbReference type="PANTHER" id="PTHR11735:SF6">
    <property type="entry name" value="TRNA N6-ADENOSINE THREONYLCARBAMOYLTRANSFERASE, MITOCHONDRIAL"/>
    <property type="match status" value="1"/>
</dbReference>
<dbReference type="PRINTS" id="PR00789">
    <property type="entry name" value="OSIALOPTASE"/>
</dbReference>
<keyword evidence="2" id="KW-0808">Transferase</keyword>
<accession>A0A0G0L3U4</accession>
<dbReference type="InterPro" id="IPR022450">
    <property type="entry name" value="TsaD"/>
</dbReference>
<dbReference type="AlphaFoldDB" id="A0A0G0L3U4"/>
<dbReference type="NCBIfam" id="TIGR03723">
    <property type="entry name" value="T6A_TsaD_YgjD"/>
    <property type="match status" value="1"/>
</dbReference>
<dbReference type="NCBIfam" id="TIGR00329">
    <property type="entry name" value="gcp_kae1"/>
    <property type="match status" value="1"/>
</dbReference>
<organism evidence="8 9">
    <name type="scientific">Candidatus Woesebacteria bacterium GW2011_GWB1_38_8b</name>
    <dbReference type="NCBI Taxonomy" id="1618571"/>
    <lineage>
        <taxon>Bacteria</taxon>
        <taxon>Candidatus Woeseibacteriota</taxon>
    </lineage>
</organism>
<comment type="caution">
    <text evidence="8">The sequence shown here is derived from an EMBL/GenBank/DDBJ whole genome shotgun (WGS) entry which is preliminary data.</text>
</comment>
<keyword evidence="4" id="KW-0479">Metal-binding</keyword>
<proteinExistence type="predicted"/>
<dbReference type="Proteomes" id="UP000033944">
    <property type="component" value="Unassembled WGS sequence"/>
</dbReference>
<evidence type="ECO:0000313" key="8">
    <source>
        <dbReference type="EMBL" id="KKQ86623.1"/>
    </source>
</evidence>
<evidence type="ECO:0000256" key="3">
    <source>
        <dbReference type="ARBA" id="ARBA00022694"/>
    </source>
</evidence>
<dbReference type="Pfam" id="PF00814">
    <property type="entry name" value="TsaD"/>
    <property type="match status" value="1"/>
</dbReference>
<dbReference type="PANTHER" id="PTHR11735">
    <property type="entry name" value="TRNA N6-ADENOSINE THREONYLCARBAMOYLTRANSFERASE"/>
    <property type="match status" value="1"/>
</dbReference>
<dbReference type="InterPro" id="IPR017861">
    <property type="entry name" value="KAE1/TsaD"/>
</dbReference>
<evidence type="ECO:0000259" key="7">
    <source>
        <dbReference type="Pfam" id="PF00814"/>
    </source>
</evidence>
<dbReference type="InterPro" id="IPR000905">
    <property type="entry name" value="Gcp-like_dom"/>
</dbReference>
<evidence type="ECO:0000313" key="9">
    <source>
        <dbReference type="Proteomes" id="UP000033944"/>
    </source>
</evidence>
<protein>
    <recommendedName>
        <fullName evidence="1">N(6)-L-threonylcarbamoyladenine synthase</fullName>
        <ecNumber evidence="1">2.3.1.234</ecNumber>
    </recommendedName>
</protein>
<dbReference type="InterPro" id="IPR043129">
    <property type="entry name" value="ATPase_NBD"/>
</dbReference>
<evidence type="ECO:0000256" key="1">
    <source>
        <dbReference type="ARBA" id="ARBA00012156"/>
    </source>
</evidence>
<reference evidence="8 9" key="1">
    <citation type="journal article" date="2015" name="Nature">
        <title>rRNA introns, odd ribosomes, and small enigmatic genomes across a large radiation of phyla.</title>
        <authorList>
            <person name="Brown C.T."/>
            <person name="Hug L.A."/>
            <person name="Thomas B.C."/>
            <person name="Sharon I."/>
            <person name="Castelle C.J."/>
            <person name="Singh A."/>
            <person name="Wilkins M.J."/>
            <person name="Williams K.H."/>
            <person name="Banfield J.F."/>
        </authorList>
    </citation>
    <scope>NUCLEOTIDE SEQUENCE [LARGE SCALE GENOMIC DNA]</scope>
</reference>
<dbReference type="GO" id="GO:0002949">
    <property type="term" value="P:tRNA threonylcarbamoyladenosine modification"/>
    <property type="evidence" value="ECO:0007669"/>
    <property type="project" value="InterPro"/>
</dbReference>
<comment type="catalytic activity">
    <reaction evidence="6">
        <text>L-threonylcarbamoyladenylate + adenosine(37) in tRNA = N(6)-L-threonylcarbamoyladenosine(37) in tRNA + AMP + H(+)</text>
        <dbReference type="Rhea" id="RHEA:37059"/>
        <dbReference type="Rhea" id="RHEA-COMP:10162"/>
        <dbReference type="Rhea" id="RHEA-COMP:10163"/>
        <dbReference type="ChEBI" id="CHEBI:15378"/>
        <dbReference type="ChEBI" id="CHEBI:73682"/>
        <dbReference type="ChEBI" id="CHEBI:74411"/>
        <dbReference type="ChEBI" id="CHEBI:74418"/>
        <dbReference type="ChEBI" id="CHEBI:456215"/>
        <dbReference type="EC" id="2.3.1.234"/>
    </reaction>
</comment>
<dbReference type="Gene3D" id="3.30.420.40">
    <property type="match status" value="2"/>
</dbReference>
<name>A0A0G0L3U4_9BACT</name>
<dbReference type="EMBL" id="LBVN01000020">
    <property type="protein sequence ID" value="KKQ86623.1"/>
    <property type="molecule type" value="Genomic_DNA"/>
</dbReference>
<dbReference type="GO" id="GO:0046872">
    <property type="term" value="F:metal ion binding"/>
    <property type="evidence" value="ECO:0007669"/>
    <property type="project" value="UniProtKB-KW"/>
</dbReference>
<dbReference type="GO" id="GO:0061711">
    <property type="term" value="F:tRNA N(6)-L-threonylcarbamoyladenine synthase activity"/>
    <property type="evidence" value="ECO:0007669"/>
    <property type="project" value="UniProtKB-EC"/>
</dbReference>
<sequence>MKILAIDTSCDETAAAVTENETVVSNVIWSQASLHAKFGGVVPSLAQRQHEERIDWVINRALKNAKTQMINVDAIAVTVGPGLGIALGVGINKAKDLAKKYKLLIIPINHVESHLLSPLAQSKTNTNFSHNKYFPAYGLVVSGGNTLFVYIKGVGEYEVLAQTVDDALGEALDKAARMLGLGYPGGAVLEKFAKQGKANSYPLPIPMIGQEKRMEFSYSGLKTALWRLVEKEKQEGLNKEIIANLATSYQNVAFEHIIRVLNYYLSHNLLPNTNYLFLGGGVGANTLLRKKLRVLLKSYNLKLITPYSKR</sequence>
<feature type="non-terminal residue" evidence="8">
    <location>
        <position position="310"/>
    </location>
</feature>
<dbReference type="FunFam" id="3.30.420.40:FF:000012">
    <property type="entry name" value="tRNA N6-adenosine threonylcarbamoyltransferase"/>
    <property type="match status" value="1"/>
</dbReference>